<reference evidence="2 3" key="1">
    <citation type="submission" date="2016-03" db="EMBL/GenBank/DDBJ databases">
        <title>Whole genome sequencing of Grifola frondosa 9006-11.</title>
        <authorList>
            <person name="Min B."/>
            <person name="Park H."/>
            <person name="Kim J.-G."/>
            <person name="Cho H."/>
            <person name="Oh Y.-L."/>
            <person name="Kong W.-S."/>
            <person name="Choi I.-G."/>
        </authorList>
    </citation>
    <scope>NUCLEOTIDE SEQUENCE [LARGE SCALE GENOMIC DNA]</scope>
    <source>
        <strain evidence="2 3">9006-11</strain>
    </source>
</reference>
<evidence type="ECO:0000313" key="3">
    <source>
        <dbReference type="Proteomes" id="UP000092993"/>
    </source>
</evidence>
<protein>
    <submittedName>
        <fullName evidence="2">Uncharacterized protein</fullName>
    </submittedName>
</protein>
<feature type="region of interest" description="Disordered" evidence="1">
    <location>
        <begin position="88"/>
        <end position="108"/>
    </location>
</feature>
<evidence type="ECO:0000313" key="2">
    <source>
        <dbReference type="EMBL" id="OBZ70982.1"/>
    </source>
</evidence>
<dbReference type="EMBL" id="LUGG01000013">
    <property type="protein sequence ID" value="OBZ70982.1"/>
    <property type="molecule type" value="Genomic_DNA"/>
</dbReference>
<gene>
    <name evidence="2" type="ORF">A0H81_09512</name>
</gene>
<dbReference type="Proteomes" id="UP000092993">
    <property type="component" value="Unassembled WGS sequence"/>
</dbReference>
<accession>A0A1C7M253</accession>
<evidence type="ECO:0000256" key="1">
    <source>
        <dbReference type="SAM" id="MobiDB-lite"/>
    </source>
</evidence>
<proteinExistence type="predicted"/>
<keyword evidence="3" id="KW-1185">Reference proteome</keyword>
<dbReference type="AlphaFoldDB" id="A0A1C7M253"/>
<sequence length="340" mass="39255">MLVTNNDVNTTIPTLSNEANDWICTSPRESYTNLQTWNNQASGDIINADDERDRDIECRTYSPAAQYVGQLHNMDEDISTFEWRTNSPSDRYRPLPQSAPTMPDNDWRTDSPVERYTRLSHHSHAHTSLPPWHTTSPPEKYVELRLDPRHSRITTLHDTDPGWSTNSPPEEYTNLSTAGRLPSGNDNRLIHTTPVNILTFPMTTLPDGHRDRSESPEVLLFRRDSPEENQKVEWEQSGSCSWWAHQVPGITNISLEDLARVRAESLQWCRADMIRLQTWQREAAAIWSMVRERGNGQSMDSIHGMVAAFPETEKDLLTWEEVMEVRRVHKQRLQDWNMGA</sequence>
<organism evidence="2 3">
    <name type="scientific">Grifola frondosa</name>
    <name type="common">Maitake</name>
    <name type="synonym">Polyporus frondosus</name>
    <dbReference type="NCBI Taxonomy" id="5627"/>
    <lineage>
        <taxon>Eukaryota</taxon>
        <taxon>Fungi</taxon>
        <taxon>Dikarya</taxon>
        <taxon>Basidiomycota</taxon>
        <taxon>Agaricomycotina</taxon>
        <taxon>Agaricomycetes</taxon>
        <taxon>Polyporales</taxon>
        <taxon>Grifolaceae</taxon>
        <taxon>Grifola</taxon>
    </lineage>
</organism>
<comment type="caution">
    <text evidence="2">The sequence shown here is derived from an EMBL/GenBank/DDBJ whole genome shotgun (WGS) entry which is preliminary data.</text>
</comment>
<name>A0A1C7M253_GRIFR</name>